<dbReference type="InterPro" id="IPR038980">
    <property type="entry name" value="ATM_plant"/>
</dbReference>
<dbReference type="PROSITE" id="PS00916">
    <property type="entry name" value="PI3_4_KINASE_2"/>
    <property type="match status" value="1"/>
</dbReference>
<keyword evidence="6" id="KW-0227">DNA damage</keyword>
<dbReference type="OrthoDB" id="381190at2759"/>
<evidence type="ECO:0000256" key="3">
    <source>
        <dbReference type="ARBA" id="ARBA00022527"/>
    </source>
</evidence>
<dbReference type="Gene3D" id="1.10.1070.11">
    <property type="entry name" value="Phosphatidylinositol 3-/4-kinase, catalytic domain"/>
    <property type="match status" value="1"/>
</dbReference>
<comment type="catalytic activity">
    <reaction evidence="11">
        <text>L-threonyl-[protein] + ATP = O-phospho-L-threonyl-[protein] + ADP + H(+)</text>
        <dbReference type="Rhea" id="RHEA:46608"/>
        <dbReference type="Rhea" id="RHEA-COMP:11060"/>
        <dbReference type="Rhea" id="RHEA-COMP:11605"/>
        <dbReference type="ChEBI" id="CHEBI:15378"/>
        <dbReference type="ChEBI" id="CHEBI:30013"/>
        <dbReference type="ChEBI" id="CHEBI:30616"/>
        <dbReference type="ChEBI" id="CHEBI:61977"/>
        <dbReference type="ChEBI" id="CHEBI:456216"/>
        <dbReference type="EC" id="2.7.11.1"/>
    </reaction>
</comment>
<gene>
    <name evidence="17" type="ORF">APICC_09840</name>
</gene>
<evidence type="ECO:0000256" key="2">
    <source>
        <dbReference type="ARBA" id="ARBA00012513"/>
    </source>
</evidence>
<keyword evidence="5" id="KW-0547">Nucleotide-binding</keyword>
<evidence type="ECO:0000256" key="7">
    <source>
        <dbReference type="ARBA" id="ARBA00022777"/>
    </source>
</evidence>
<proteinExistence type="predicted"/>
<accession>A0A2A3E0J0</accession>
<dbReference type="InterPro" id="IPR003152">
    <property type="entry name" value="FATC_dom"/>
</dbReference>
<evidence type="ECO:0000256" key="12">
    <source>
        <dbReference type="ARBA" id="ARBA00048679"/>
    </source>
</evidence>
<feature type="domain" description="PI3K/PI4K catalytic" evidence="14">
    <location>
        <begin position="604"/>
        <end position="931"/>
    </location>
</feature>
<dbReference type="SMART" id="SM00146">
    <property type="entry name" value="PI3Kc"/>
    <property type="match status" value="1"/>
</dbReference>
<evidence type="ECO:0000313" key="17">
    <source>
        <dbReference type="EMBL" id="PBC25265.1"/>
    </source>
</evidence>
<dbReference type="Pfam" id="PF02260">
    <property type="entry name" value="FATC"/>
    <property type="match status" value="1"/>
</dbReference>
<keyword evidence="18" id="KW-1185">Reference proteome</keyword>
<evidence type="ECO:0000259" key="16">
    <source>
        <dbReference type="PROSITE" id="PS51190"/>
    </source>
</evidence>
<keyword evidence="4" id="KW-0808">Transferase</keyword>
<dbReference type="CDD" id="cd05171">
    <property type="entry name" value="PIKKc_ATM"/>
    <property type="match status" value="1"/>
</dbReference>
<organism evidence="17 18">
    <name type="scientific">Apis cerana cerana</name>
    <name type="common">Oriental honeybee</name>
    <dbReference type="NCBI Taxonomy" id="94128"/>
    <lineage>
        <taxon>Eukaryota</taxon>
        <taxon>Metazoa</taxon>
        <taxon>Ecdysozoa</taxon>
        <taxon>Arthropoda</taxon>
        <taxon>Hexapoda</taxon>
        <taxon>Insecta</taxon>
        <taxon>Pterygota</taxon>
        <taxon>Neoptera</taxon>
        <taxon>Endopterygota</taxon>
        <taxon>Hymenoptera</taxon>
        <taxon>Apocrita</taxon>
        <taxon>Aculeata</taxon>
        <taxon>Apoidea</taxon>
        <taxon>Anthophila</taxon>
        <taxon>Apidae</taxon>
        <taxon>Apis</taxon>
    </lineage>
</organism>
<dbReference type="InterPro" id="IPR036940">
    <property type="entry name" value="PI3/4_kinase_cat_sf"/>
</dbReference>
<dbReference type="InterPro" id="IPR018936">
    <property type="entry name" value="PI3/4_kinase_CS"/>
</dbReference>
<dbReference type="GO" id="GO:0006281">
    <property type="term" value="P:DNA repair"/>
    <property type="evidence" value="ECO:0007669"/>
    <property type="project" value="InterPro"/>
</dbReference>
<dbReference type="InterPro" id="IPR011009">
    <property type="entry name" value="Kinase-like_dom_sf"/>
</dbReference>
<evidence type="ECO:0000256" key="5">
    <source>
        <dbReference type="ARBA" id="ARBA00022741"/>
    </source>
</evidence>
<keyword evidence="7 17" id="KW-0418">Kinase</keyword>
<keyword evidence="3" id="KW-0723">Serine/threonine-protein kinase</keyword>
<protein>
    <recommendedName>
        <fullName evidence="13">Serine/threonine-protein kinase ATM</fullName>
        <ecNumber evidence="2">2.7.11.1</ecNumber>
    </recommendedName>
</protein>
<keyword evidence="9" id="KW-0539">Nucleus</keyword>
<dbReference type="PROSITE" id="PS50290">
    <property type="entry name" value="PI3_4_KINASE_3"/>
    <property type="match status" value="1"/>
</dbReference>
<dbReference type="Proteomes" id="UP000242457">
    <property type="component" value="Unassembled WGS sequence"/>
</dbReference>
<dbReference type="FunFam" id="3.30.1010.10:FF:000023">
    <property type="entry name" value="Serine/threonine-protein kinase ATM"/>
    <property type="match status" value="1"/>
</dbReference>
<dbReference type="GO" id="GO:0005634">
    <property type="term" value="C:nucleus"/>
    <property type="evidence" value="ECO:0007669"/>
    <property type="project" value="UniProtKB-SubCell"/>
</dbReference>
<dbReference type="Pfam" id="PF00454">
    <property type="entry name" value="PI3_PI4_kinase"/>
    <property type="match status" value="1"/>
</dbReference>
<dbReference type="PROSITE" id="PS00915">
    <property type="entry name" value="PI3_4_KINASE_1"/>
    <property type="match status" value="1"/>
</dbReference>
<dbReference type="Gene3D" id="3.30.1010.10">
    <property type="entry name" value="Phosphatidylinositol 3-kinase Catalytic Subunit, Chain A, domain 4"/>
    <property type="match status" value="1"/>
</dbReference>
<dbReference type="PROSITE" id="PS51190">
    <property type="entry name" value="FATC"/>
    <property type="match status" value="1"/>
</dbReference>
<dbReference type="SMART" id="SM01343">
    <property type="entry name" value="FATC"/>
    <property type="match status" value="1"/>
</dbReference>
<evidence type="ECO:0000259" key="14">
    <source>
        <dbReference type="PROSITE" id="PS50290"/>
    </source>
</evidence>
<dbReference type="PROSITE" id="PS51189">
    <property type="entry name" value="FAT"/>
    <property type="match status" value="1"/>
</dbReference>
<evidence type="ECO:0000259" key="15">
    <source>
        <dbReference type="PROSITE" id="PS51189"/>
    </source>
</evidence>
<comment type="subcellular location">
    <subcellularLocation>
        <location evidence="1">Nucleus</location>
    </subcellularLocation>
</comment>
<reference evidence="17 18" key="1">
    <citation type="submission" date="2014-07" db="EMBL/GenBank/DDBJ databases">
        <title>Genomic and transcriptomic analysis on Apis cerana provide comprehensive insights into honey bee biology.</title>
        <authorList>
            <person name="Diao Q."/>
            <person name="Sun L."/>
            <person name="Zheng H."/>
            <person name="Zheng H."/>
            <person name="Xu S."/>
            <person name="Wang S."/>
            <person name="Zeng Z."/>
            <person name="Hu F."/>
            <person name="Su S."/>
            <person name="Wu J."/>
        </authorList>
    </citation>
    <scope>NUCLEOTIDE SEQUENCE [LARGE SCALE GENOMIC DNA]</scope>
    <source>
        <tissue evidence="17">Pupae without intestine</tissue>
    </source>
</reference>
<evidence type="ECO:0000256" key="1">
    <source>
        <dbReference type="ARBA" id="ARBA00004123"/>
    </source>
</evidence>
<evidence type="ECO:0000256" key="6">
    <source>
        <dbReference type="ARBA" id="ARBA00022763"/>
    </source>
</evidence>
<feature type="domain" description="FATC" evidence="16">
    <location>
        <begin position="930"/>
        <end position="962"/>
    </location>
</feature>
<evidence type="ECO:0000256" key="11">
    <source>
        <dbReference type="ARBA" id="ARBA00047899"/>
    </source>
</evidence>
<dbReference type="InterPro" id="IPR014009">
    <property type="entry name" value="PIK_FAT"/>
</dbReference>
<dbReference type="SUPFAM" id="SSF56112">
    <property type="entry name" value="Protein kinase-like (PK-like)"/>
    <property type="match status" value="1"/>
</dbReference>
<dbReference type="PANTHER" id="PTHR37079">
    <property type="entry name" value="SERINE/THREONINE-PROTEIN KINASE ATM"/>
    <property type="match status" value="1"/>
</dbReference>
<dbReference type="PANTHER" id="PTHR37079:SF4">
    <property type="entry name" value="SERINE_THREONINE-PROTEIN KINASE ATM"/>
    <property type="match status" value="1"/>
</dbReference>
<name>A0A2A3E0J0_APICC</name>
<dbReference type="InterPro" id="IPR044107">
    <property type="entry name" value="PIKKc_ATM"/>
</dbReference>
<evidence type="ECO:0000256" key="4">
    <source>
        <dbReference type="ARBA" id="ARBA00022679"/>
    </source>
</evidence>
<comment type="catalytic activity">
    <reaction evidence="12">
        <text>L-seryl-[protein] + ATP = O-phospho-L-seryl-[protein] + ADP + H(+)</text>
        <dbReference type="Rhea" id="RHEA:17989"/>
        <dbReference type="Rhea" id="RHEA-COMP:9863"/>
        <dbReference type="Rhea" id="RHEA-COMP:11604"/>
        <dbReference type="ChEBI" id="CHEBI:15378"/>
        <dbReference type="ChEBI" id="CHEBI:29999"/>
        <dbReference type="ChEBI" id="CHEBI:30616"/>
        <dbReference type="ChEBI" id="CHEBI:83421"/>
        <dbReference type="ChEBI" id="CHEBI:456216"/>
        <dbReference type="EC" id="2.7.11.1"/>
    </reaction>
</comment>
<dbReference type="GO" id="GO:0004674">
    <property type="term" value="F:protein serine/threonine kinase activity"/>
    <property type="evidence" value="ECO:0007669"/>
    <property type="project" value="UniProtKB-KW"/>
</dbReference>
<evidence type="ECO:0000256" key="13">
    <source>
        <dbReference type="ARBA" id="ARBA00073111"/>
    </source>
</evidence>
<keyword evidence="8" id="KW-0067">ATP-binding</keyword>
<sequence>MSCETILNDYSKFNIVSKIDFIYELSPEQGRVIQNILRESYAKIGDFDAINGTGSSHLLDYSSRIEHYIHTNEWNKVMLAQDVELSFGNMAVIKEMANGLQQSGFQYLLSNFISTMLKNGAKIDEEIQYECAWRLSNWNICETNQILCTHNNYNLKLEISEHDYNFYHYQALKYFHEGNKIGIQDAIQNARISIIKGLRSISLAADKEDLQIATRALAILTKQKDIPQKIQDQLLYQESLLARLRKDVYVGRFLLRNLMYKEDLDINLQAQILRVYGDWMAETKSENPETVIKNYYLKSIDINTSIIQTTQNINTIKDLHDTQVALARFADNQFEQISIYMKSPQFENLKECVAYSYKGINEHSITEDKDIRSAMILNQRQNTNDVAELEHIQKEKDNYLILALKYYLITLQQSENYNLLIFRIIALWLDNIHQKEINNLLQENLNKIPSFKFIPLVPQLAAHMNDDFNEFSEKIYFIMKRCALEHPHHTLPVLLALKNLYGDYDYTTFKKGKILEPRVLGARKLLKELTNSNLILQEMEKLSHALVMLANLPTTSNKSGCIIKIPRNQEILKIKNFENIFVPTMTINVKPYKNYNNIIGISKYIETYETVGGVNTPKKLTCIGTDGIQRHQLIKGRDDLRQDAVMQQVFNVMNTLLKSYKDTKRRKLTIRTYKVVPLTQRSGILEWCDNTTPIINVLIGSNNIPGLHKKYYPNDYTANFCKEKLAAVGKSSTEVKLKVFMDCCTHMHPVMHHFFVEKYPSPETWFERRLAYTRSIATTSMAGYILGLGDRHLNNILIDQATAEVIHIDFGIAFEQGKVLPIPETIPFRLTQNIEVGMGVSGVEGTMRHCCEKTLTVLRDQRQIIITLLQVLLYDPLFKWSITPAKAHDIQSGISSRLIENNQYSIATNKSAEKALLRIEQKLQGTEEGLMSSVSGQVERLIQQAHDPINLCRLYYGWQPYL</sequence>
<dbReference type="InterPro" id="IPR000403">
    <property type="entry name" value="PI3/4_kinase_cat_dom"/>
</dbReference>
<feature type="domain" description="FAT" evidence="15">
    <location>
        <begin position="15"/>
        <end position="500"/>
    </location>
</feature>
<dbReference type="AlphaFoldDB" id="A0A2A3E0J0"/>
<keyword evidence="10" id="KW-0131">Cell cycle</keyword>
<evidence type="ECO:0000313" key="18">
    <source>
        <dbReference type="Proteomes" id="UP000242457"/>
    </source>
</evidence>
<evidence type="ECO:0000256" key="8">
    <source>
        <dbReference type="ARBA" id="ARBA00022840"/>
    </source>
</evidence>
<evidence type="ECO:0000256" key="10">
    <source>
        <dbReference type="ARBA" id="ARBA00023306"/>
    </source>
</evidence>
<dbReference type="EMBL" id="KZ288478">
    <property type="protein sequence ID" value="PBC25265.1"/>
    <property type="molecule type" value="Genomic_DNA"/>
</dbReference>
<evidence type="ECO:0000256" key="9">
    <source>
        <dbReference type="ARBA" id="ARBA00023242"/>
    </source>
</evidence>
<dbReference type="EC" id="2.7.11.1" evidence="2"/>
<dbReference type="GO" id="GO:0005524">
    <property type="term" value="F:ATP binding"/>
    <property type="evidence" value="ECO:0007669"/>
    <property type="project" value="UniProtKB-KW"/>
</dbReference>
<dbReference type="STRING" id="94128.A0A2A3E0J0"/>